<keyword evidence="2" id="KW-0489">Methyltransferase</keyword>
<dbReference type="Pfam" id="PF07859">
    <property type="entry name" value="Abhydrolase_3"/>
    <property type="match status" value="1"/>
</dbReference>
<dbReference type="GO" id="GO:0008168">
    <property type="term" value="F:methyltransferase activity"/>
    <property type="evidence" value="ECO:0007669"/>
    <property type="project" value="UniProtKB-KW"/>
</dbReference>
<keyword evidence="3" id="KW-0808">Transferase</keyword>
<feature type="domain" description="Alpha/beta hydrolase fold-3" evidence="4">
    <location>
        <begin position="259"/>
        <end position="321"/>
    </location>
</feature>
<dbReference type="GO" id="GO:0016787">
    <property type="term" value="F:hydrolase activity"/>
    <property type="evidence" value="ECO:0007669"/>
    <property type="project" value="InterPro"/>
</dbReference>
<dbReference type="InterPro" id="IPR029058">
    <property type="entry name" value="AB_hydrolase_fold"/>
</dbReference>
<evidence type="ECO:0000256" key="1">
    <source>
        <dbReference type="ARBA" id="ARBA00008361"/>
    </source>
</evidence>
<dbReference type="SUPFAM" id="SSF53474">
    <property type="entry name" value="alpha/beta-Hydrolases"/>
    <property type="match status" value="1"/>
</dbReference>
<comment type="similarity">
    <text evidence="1">Belongs to the methyltransferase superfamily.</text>
</comment>
<dbReference type="EMBL" id="KL660938">
    <property type="protein sequence ID" value="KFA60282.1"/>
    <property type="molecule type" value="Genomic_DNA"/>
</dbReference>
<dbReference type="Gene3D" id="3.40.50.1820">
    <property type="entry name" value="alpha/beta hydrolase"/>
    <property type="match status" value="1"/>
</dbReference>
<gene>
    <name evidence="6" type="ORF">S40285_07396</name>
</gene>
<dbReference type="AlphaFoldDB" id="A0A084Q8J7"/>
<feature type="domain" description="Methyltransferase" evidence="5">
    <location>
        <begin position="59"/>
        <end position="177"/>
    </location>
</feature>
<dbReference type="CDD" id="cd02440">
    <property type="entry name" value="AdoMet_MTases"/>
    <property type="match status" value="1"/>
</dbReference>
<sequence>MAGADDENERLAHADYWDERYAQTGGDGQVHEWFRSFNDLSEFFARHLLQTRGPETAPRILHLGSGDSTVPQDLAAIGYRNQLCADFSAVVVETMSKRHSDLGLSDSIRWEKMDVRRMDTISDASIDVAFDKGTLDAMIHGSPWNPPEDTVRNSGEYLREVSRVLKPDGVFLYVTFRQPHFVKPLLECEGTNWDISIEHLGASDGSFGYSGIACTPRSKYRDFLPWPSGMRDTRHAATSLDGSVIDVQRFVPTVVPGQNWHIASEHPYSAKVEGVFIAVQWIQQSASQFYVDHARIFIAGQSSSVIVAAGAALLARDRGFKPAIPA</sequence>
<dbReference type="SUPFAM" id="SSF53335">
    <property type="entry name" value="S-adenosyl-L-methionine-dependent methyltransferases"/>
    <property type="match status" value="1"/>
</dbReference>
<dbReference type="GO" id="GO:0032259">
    <property type="term" value="P:methylation"/>
    <property type="evidence" value="ECO:0007669"/>
    <property type="project" value="UniProtKB-KW"/>
</dbReference>
<dbReference type="InterPro" id="IPR025714">
    <property type="entry name" value="Methyltranfer_dom"/>
</dbReference>
<evidence type="ECO:0000313" key="6">
    <source>
        <dbReference type="EMBL" id="KFA60282.1"/>
    </source>
</evidence>
<reference evidence="6 7" key="1">
    <citation type="journal article" date="2014" name="BMC Genomics">
        <title>Comparative genome sequencing reveals chemotype-specific gene clusters in the toxigenic black mold Stachybotrys.</title>
        <authorList>
            <person name="Semeiks J."/>
            <person name="Borek D."/>
            <person name="Otwinowski Z."/>
            <person name="Grishin N.V."/>
        </authorList>
    </citation>
    <scope>NUCLEOTIDE SEQUENCE [LARGE SCALE GENOMIC DNA]</scope>
    <source>
        <strain evidence="6 7">IBT 40285</strain>
    </source>
</reference>
<evidence type="ECO:0000256" key="3">
    <source>
        <dbReference type="ARBA" id="ARBA00022679"/>
    </source>
</evidence>
<proteinExistence type="inferred from homology"/>
<dbReference type="Proteomes" id="UP000028524">
    <property type="component" value="Unassembled WGS sequence"/>
</dbReference>
<dbReference type="PANTHER" id="PTHR12176">
    <property type="entry name" value="SAM-DEPENDENT METHYLTRANSFERASE SUPERFAMILY PROTEIN"/>
    <property type="match status" value="1"/>
</dbReference>
<dbReference type="HOGENOM" id="CLU_799683_0_0_1"/>
<dbReference type="InParanoid" id="A0A084Q8J7"/>
<dbReference type="InterPro" id="IPR051419">
    <property type="entry name" value="Lys/N-term_MeTrsfase_sf"/>
</dbReference>
<evidence type="ECO:0000259" key="5">
    <source>
        <dbReference type="Pfam" id="PF13847"/>
    </source>
</evidence>
<evidence type="ECO:0000259" key="4">
    <source>
        <dbReference type="Pfam" id="PF07859"/>
    </source>
</evidence>
<evidence type="ECO:0000256" key="2">
    <source>
        <dbReference type="ARBA" id="ARBA00022603"/>
    </source>
</evidence>
<dbReference type="Pfam" id="PF13847">
    <property type="entry name" value="Methyltransf_31"/>
    <property type="match status" value="1"/>
</dbReference>
<dbReference type="PANTHER" id="PTHR12176:SF80">
    <property type="entry name" value="EEF1A LYSINE METHYLTRANSFERASE 4"/>
    <property type="match status" value="1"/>
</dbReference>
<dbReference type="OrthoDB" id="411785at2759"/>
<dbReference type="Gene3D" id="3.40.50.150">
    <property type="entry name" value="Vaccinia Virus protein VP39"/>
    <property type="match status" value="1"/>
</dbReference>
<protein>
    <submittedName>
        <fullName evidence="6">Uncharacterized protein</fullName>
    </submittedName>
</protein>
<dbReference type="InterPro" id="IPR029063">
    <property type="entry name" value="SAM-dependent_MTases_sf"/>
</dbReference>
<organism evidence="6 7">
    <name type="scientific">Stachybotrys chlorohalonatus (strain IBT 40285)</name>
    <dbReference type="NCBI Taxonomy" id="1283841"/>
    <lineage>
        <taxon>Eukaryota</taxon>
        <taxon>Fungi</taxon>
        <taxon>Dikarya</taxon>
        <taxon>Ascomycota</taxon>
        <taxon>Pezizomycotina</taxon>
        <taxon>Sordariomycetes</taxon>
        <taxon>Hypocreomycetidae</taxon>
        <taxon>Hypocreales</taxon>
        <taxon>Stachybotryaceae</taxon>
        <taxon>Stachybotrys</taxon>
    </lineage>
</organism>
<evidence type="ECO:0000313" key="7">
    <source>
        <dbReference type="Proteomes" id="UP000028524"/>
    </source>
</evidence>
<name>A0A084Q8J7_STAC4</name>
<dbReference type="InterPro" id="IPR013094">
    <property type="entry name" value="AB_hydrolase_3"/>
</dbReference>
<keyword evidence="7" id="KW-1185">Reference proteome</keyword>
<accession>A0A084Q8J7</accession>